<reference evidence="3 4" key="3">
    <citation type="journal article" date="2017" name="G3 (Bethesda)">
        <title>Comparative analysis highlights variable genome content of wheat rusts and divergence of the mating loci.</title>
        <authorList>
            <person name="Cuomo C.A."/>
            <person name="Bakkeren G."/>
            <person name="Khalil H.B."/>
            <person name="Panwar V."/>
            <person name="Joly D."/>
            <person name="Linning R."/>
            <person name="Sakthikumar S."/>
            <person name="Song X."/>
            <person name="Adiconis X."/>
            <person name="Fan L."/>
            <person name="Goldberg J.M."/>
            <person name="Levin J.Z."/>
            <person name="Young S."/>
            <person name="Zeng Q."/>
            <person name="Anikster Y."/>
            <person name="Bruce M."/>
            <person name="Wang M."/>
            <person name="Yin C."/>
            <person name="McCallum B."/>
            <person name="Szabo L.J."/>
            <person name="Hulbert S."/>
            <person name="Chen X."/>
            <person name="Fellers J.P."/>
        </authorList>
    </citation>
    <scope>NUCLEOTIDE SEQUENCE</scope>
    <source>
        <strain evidence="4">Isolate 1-1 / race 1 (BBBD)</strain>
        <strain evidence="3">isolate 1-1 / race 1 (BBBD)</strain>
    </source>
</reference>
<dbReference type="Proteomes" id="UP000005240">
    <property type="component" value="Unassembled WGS sequence"/>
</dbReference>
<reference evidence="3" key="4">
    <citation type="submission" date="2025-05" db="UniProtKB">
        <authorList>
            <consortium name="EnsemblFungi"/>
        </authorList>
    </citation>
    <scope>IDENTIFICATION</scope>
    <source>
        <strain evidence="3">isolate 1-1 / race 1 (BBBD)</strain>
    </source>
</reference>
<feature type="compositionally biased region" description="Polar residues" evidence="1">
    <location>
        <begin position="64"/>
        <end position="83"/>
    </location>
</feature>
<reference evidence="2" key="1">
    <citation type="submission" date="2009-11" db="EMBL/GenBank/DDBJ databases">
        <authorList>
            <consortium name="The Broad Institute Genome Sequencing Platform"/>
            <person name="Ward D."/>
            <person name="Feldgarden M."/>
            <person name="Earl A."/>
            <person name="Young S.K."/>
            <person name="Zeng Q."/>
            <person name="Koehrsen M."/>
            <person name="Alvarado L."/>
            <person name="Berlin A."/>
            <person name="Bochicchio J."/>
            <person name="Borenstein D."/>
            <person name="Chapman S.B."/>
            <person name="Chen Z."/>
            <person name="Engels R."/>
            <person name="Freedman E."/>
            <person name="Gellesch M."/>
            <person name="Goldberg J."/>
            <person name="Griggs A."/>
            <person name="Gujja S."/>
            <person name="Heilman E."/>
            <person name="Heiman D."/>
            <person name="Hepburn T."/>
            <person name="Howarth C."/>
            <person name="Jen D."/>
            <person name="Larson L."/>
            <person name="Lewis B."/>
            <person name="Mehta T."/>
            <person name="Park D."/>
            <person name="Pearson M."/>
            <person name="Roberts A."/>
            <person name="Saif S."/>
            <person name="Shea T."/>
            <person name="Shenoy N."/>
            <person name="Sisk P."/>
            <person name="Stolte C."/>
            <person name="Sykes S."/>
            <person name="Thomson T."/>
            <person name="Walk T."/>
            <person name="White J."/>
            <person name="Yandava C."/>
            <person name="Izard J."/>
            <person name="Baranova O.V."/>
            <person name="Blanton J.M."/>
            <person name="Tanner A.C."/>
            <person name="Dewhirst F.E."/>
            <person name="Haas B."/>
            <person name="Nusbaum C."/>
            <person name="Birren B."/>
        </authorList>
    </citation>
    <scope>NUCLEOTIDE SEQUENCE [LARGE SCALE GENOMIC DNA]</scope>
    <source>
        <strain evidence="2">1-1 BBBD Race 1</strain>
    </source>
</reference>
<accession>A0A180G5C5</accession>
<gene>
    <name evidence="2" type="ORF">PTTG_29354</name>
</gene>
<evidence type="ECO:0000313" key="3">
    <source>
        <dbReference type="EnsemblFungi" id="PTTG_29354-t43_1-p1"/>
    </source>
</evidence>
<protein>
    <submittedName>
        <fullName evidence="2 3">Uncharacterized protein</fullName>
    </submittedName>
</protein>
<dbReference type="AlphaFoldDB" id="A0A180G5C5"/>
<dbReference type="VEuPathDB" id="FungiDB:PTTG_29354"/>
<dbReference type="EMBL" id="ADAS02000331">
    <property type="protein sequence ID" value="OAV87622.1"/>
    <property type="molecule type" value="Genomic_DNA"/>
</dbReference>
<keyword evidence="4" id="KW-1185">Reference proteome</keyword>
<feature type="region of interest" description="Disordered" evidence="1">
    <location>
        <begin position="18"/>
        <end position="147"/>
    </location>
</feature>
<name>A0A180G5C5_PUCT1</name>
<proteinExistence type="predicted"/>
<evidence type="ECO:0000313" key="2">
    <source>
        <dbReference type="EMBL" id="OAV87622.1"/>
    </source>
</evidence>
<evidence type="ECO:0000313" key="4">
    <source>
        <dbReference type="Proteomes" id="UP000005240"/>
    </source>
</evidence>
<feature type="compositionally biased region" description="Basic and acidic residues" evidence="1">
    <location>
        <begin position="128"/>
        <end position="147"/>
    </location>
</feature>
<reference evidence="2" key="2">
    <citation type="submission" date="2016-05" db="EMBL/GenBank/DDBJ databases">
        <title>Comparative analysis highlights variable genome content of wheat rusts and divergence of the mating loci.</title>
        <authorList>
            <person name="Cuomo C.A."/>
            <person name="Bakkeren G."/>
            <person name="Szabo L."/>
            <person name="Khalil H."/>
            <person name="Joly D."/>
            <person name="Goldberg J."/>
            <person name="Young S."/>
            <person name="Zeng Q."/>
            <person name="Fellers J."/>
        </authorList>
    </citation>
    <scope>NUCLEOTIDE SEQUENCE [LARGE SCALE GENOMIC DNA]</scope>
    <source>
        <strain evidence="2">1-1 BBBD Race 1</strain>
    </source>
</reference>
<sequence length="147" mass="16335">MSFEVFAPPLENLRIFFKDHPKDGDFGGPPSENPHFKGFSAKTLKTPDPQQPPRKLARLEQNPDHPQQSNRELARTEPTQNPAAQRDTATATATVREKGRPKKASGPLAHCIGNQARDSLLARITASTEKETAAAHPYRQDKTKLFE</sequence>
<dbReference type="EnsemblFungi" id="PTTG_29354-t43_1">
    <property type="protein sequence ID" value="PTTG_29354-t43_1-p1"/>
    <property type="gene ID" value="PTTG_29354"/>
</dbReference>
<evidence type="ECO:0000256" key="1">
    <source>
        <dbReference type="SAM" id="MobiDB-lite"/>
    </source>
</evidence>
<organism evidence="2">
    <name type="scientific">Puccinia triticina (isolate 1-1 / race 1 (BBBD))</name>
    <name type="common">Brown leaf rust fungus</name>
    <dbReference type="NCBI Taxonomy" id="630390"/>
    <lineage>
        <taxon>Eukaryota</taxon>
        <taxon>Fungi</taxon>
        <taxon>Dikarya</taxon>
        <taxon>Basidiomycota</taxon>
        <taxon>Pucciniomycotina</taxon>
        <taxon>Pucciniomycetes</taxon>
        <taxon>Pucciniales</taxon>
        <taxon>Pucciniaceae</taxon>
        <taxon>Puccinia</taxon>
    </lineage>
</organism>